<dbReference type="Gene3D" id="3.30.70.360">
    <property type="match status" value="1"/>
</dbReference>
<dbReference type="PANTHER" id="PTHR43808">
    <property type="entry name" value="ACETYLORNITHINE DEACETYLASE"/>
    <property type="match status" value="1"/>
</dbReference>
<dbReference type="STRING" id="457427.SSOG_09052"/>
<dbReference type="SUPFAM" id="SSF53187">
    <property type="entry name" value="Zn-dependent exopeptidases"/>
    <property type="match status" value="1"/>
</dbReference>
<dbReference type="PANTHER" id="PTHR43808:SF31">
    <property type="entry name" value="N-ACETYL-L-CITRULLINE DEACETYLASE"/>
    <property type="match status" value="1"/>
</dbReference>
<proteinExistence type="predicted"/>
<dbReference type="CDD" id="cd03894">
    <property type="entry name" value="M20_ArgE"/>
    <property type="match status" value="1"/>
</dbReference>
<evidence type="ECO:0000259" key="3">
    <source>
        <dbReference type="Pfam" id="PF07687"/>
    </source>
</evidence>
<evidence type="ECO:0000256" key="2">
    <source>
        <dbReference type="ARBA" id="ARBA00022801"/>
    </source>
</evidence>
<protein>
    <submittedName>
        <fullName evidence="4">Putative ArgE acetylornithine deacetylase</fullName>
    </submittedName>
</protein>
<name>D9WL63_9ACTN</name>
<dbReference type="InterPro" id="IPR002933">
    <property type="entry name" value="Peptidase_M20"/>
</dbReference>
<dbReference type="Pfam" id="PF07687">
    <property type="entry name" value="M20_dimer"/>
    <property type="match status" value="1"/>
</dbReference>
<dbReference type="GO" id="GO:0006526">
    <property type="term" value="P:L-arginine biosynthetic process"/>
    <property type="evidence" value="ECO:0007669"/>
    <property type="project" value="TreeGrafter"/>
</dbReference>
<dbReference type="AlphaFoldDB" id="D9WL63"/>
<dbReference type="GO" id="GO:0008777">
    <property type="term" value="F:acetylornithine deacetylase activity"/>
    <property type="evidence" value="ECO:0007669"/>
    <property type="project" value="TreeGrafter"/>
</dbReference>
<dbReference type="SUPFAM" id="SSF55031">
    <property type="entry name" value="Bacterial exopeptidase dimerisation domain"/>
    <property type="match status" value="1"/>
</dbReference>
<organism evidence="4 5">
    <name type="scientific">Streptomyces himastatinicus ATCC 53653</name>
    <dbReference type="NCBI Taxonomy" id="457427"/>
    <lineage>
        <taxon>Bacteria</taxon>
        <taxon>Bacillati</taxon>
        <taxon>Actinomycetota</taxon>
        <taxon>Actinomycetes</taxon>
        <taxon>Kitasatosporales</taxon>
        <taxon>Streptomycetaceae</taxon>
        <taxon>Streptomyces</taxon>
        <taxon>Streptomyces violaceusniger group</taxon>
    </lineage>
</organism>
<dbReference type="HOGENOM" id="CLU_021802_2_0_11"/>
<dbReference type="Gene3D" id="3.40.630.10">
    <property type="entry name" value="Zn peptidases"/>
    <property type="match status" value="2"/>
</dbReference>
<dbReference type="GO" id="GO:0046872">
    <property type="term" value="F:metal ion binding"/>
    <property type="evidence" value="ECO:0007669"/>
    <property type="project" value="UniProtKB-KW"/>
</dbReference>
<reference evidence="4 5" key="1">
    <citation type="submission" date="2009-02" db="EMBL/GenBank/DDBJ databases">
        <title>Annotation of Streptomyces hygroscopicus strain ATCC 53653.</title>
        <authorList>
            <consortium name="The Broad Institute Genome Sequencing Platform"/>
            <consortium name="Broad Institute Microbial Sequencing Center"/>
            <person name="Fischbach M."/>
            <person name="Godfrey P."/>
            <person name="Ward D."/>
            <person name="Young S."/>
            <person name="Zeng Q."/>
            <person name="Koehrsen M."/>
            <person name="Alvarado L."/>
            <person name="Berlin A.M."/>
            <person name="Bochicchio J."/>
            <person name="Borenstein D."/>
            <person name="Chapman S.B."/>
            <person name="Chen Z."/>
            <person name="Engels R."/>
            <person name="Freedman E."/>
            <person name="Gellesch M."/>
            <person name="Goldberg J."/>
            <person name="Griggs A."/>
            <person name="Gujja S."/>
            <person name="Heilman E.R."/>
            <person name="Heiman D.I."/>
            <person name="Hepburn T.A."/>
            <person name="Howarth C."/>
            <person name="Jen D."/>
            <person name="Larson L."/>
            <person name="Lewis B."/>
            <person name="Mehta T."/>
            <person name="Park D."/>
            <person name="Pearson M."/>
            <person name="Richards J."/>
            <person name="Roberts A."/>
            <person name="Saif S."/>
            <person name="Shea T.D."/>
            <person name="Shenoy N."/>
            <person name="Sisk P."/>
            <person name="Stolte C."/>
            <person name="Sykes S.N."/>
            <person name="Thomson T."/>
            <person name="Walk T."/>
            <person name="White J."/>
            <person name="Yandava C."/>
            <person name="Straight P."/>
            <person name="Clardy J."/>
            <person name="Hung D."/>
            <person name="Kolter R."/>
            <person name="Mekalanos J."/>
            <person name="Walker S."/>
            <person name="Walsh C.T."/>
            <person name="Wieland-Brown L.C."/>
            <person name="Haas B."/>
            <person name="Nusbaum C."/>
            <person name="Birren B."/>
        </authorList>
    </citation>
    <scope>NUCLEOTIDE SEQUENCE [LARGE SCALE GENOMIC DNA]</scope>
    <source>
        <strain evidence="4 5">ATCC 53653</strain>
    </source>
</reference>
<dbReference type="InterPro" id="IPR011650">
    <property type="entry name" value="Peptidase_M20_dimer"/>
</dbReference>
<keyword evidence="1" id="KW-0479">Metal-binding</keyword>
<accession>D9WL63</accession>
<feature type="domain" description="Peptidase M20 dimerisation" evidence="3">
    <location>
        <begin position="204"/>
        <end position="312"/>
    </location>
</feature>
<evidence type="ECO:0000313" key="5">
    <source>
        <dbReference type="Proteomes" id="UP000003963"/>
    </source>
</evidence>
<evidence type="ECO:0000256" key="1">
    <source>
        <dbReference type="ARBA" id="ARBA00022723"/>
    </source>
</evidence>
<sequence length="421" mass="44016">MTLLILPSTVSPMQRIDLQCSTNEALLSELIAIPSVNPREQAAAAETPLAEFVAEYCRRLGMSARLDEVTDGRCNVVATMPGHRTDEWILLETHLDTVETEGMTLDPFAAHIRDGRLYGRGACDAKGSLAAFLSALARIAASGHPPERTVVLAGAIDEEHRYRGVTHLLGTEAGTNPTGDGGEGFAARCAGAVVGEPTSLALVVAHKGVMRCRIVAKGPGGHSSLPEGRVNPIETIAEVVRYLRDEVATRLTARQQPLVGAPTLVVTQISGGSGPNVLPERCEITIDRRAVGGEEPKQVWRELKDELENRFPGRVEVAPPHVVDYALPAQDDGVGAAFSAEVGRALAAHGLDPAGIGVGHGTDASKICRAGVPSVVFGPGSMAEAHTPGEFIDLGQLATATDVLVTLLTTDSGRAPGGEGG</sequence>
<keyword evidence="5" id="KW-1185">Reference proteome</keyword>
<dbReference type="Proteomes" id="UP000003963">
    <property type="component" value="Unassembled WGS sequence"/>
</dbReference>
<gene>
    <name evidence="4" type="ORF">SSOG_09052</name>
</gene>
<evidence type="ECO:0000313" key="4">
    <source>
        <dbReference type="EMBL" id="EFL29338.1"/>
    </source>
</evidence>
<dbReference type="EMBL" id="GG657754">
    <property type="protein sequence ID" value="EFL29338.1"/>
    <property type="molecule type" value="Genomic_DNA"/>
</dbReference>
<dbReference type="InterPro" id="IPR036264">
    <property type="entry name" value="Bact_exopeptidase_dim_dom"/>
</dbReference>
<keyword evidence="2" id="KW-0378">Hydrolase</keyword>
<dbReference type="InterPro" id="IPR050072">
    <property type="entry name" value="Peptidase_M20A"/>
</dbReference>
<dbReference type="Pfam" id="PF01546">
    <property type="entry name" value="Peptidase_M20"/>
    <property type="match status" value="1"/>
</dbReference>